<dbReference type="InterPro" id="IPR006093">
    <property type="entry name" value="Oxy_OxRdtase_FAD_BS"/>
</dbReference>
<dbReference type="SUPFAM" id="SSF56176">
    <property type="entry name" value="FAD-binding/transporter-associated domain-like"/>
    <property type="match status" value="1"/>
</dbReference>
<keyword evidence="4" id="KW-0274">FAD</keyword>
<dbReference type="Gene3D" id="3.40.462.20">
    <property type="match status" value="1"/>
</dbReference>
<keyword evidence="3" id="KW-0285">Flavoprotein</keyword>
<dbReference type="Proteomes" id="UP000059188">
    <property type="component" value="Unassembled WGS sequence"/>
</dbReference>
<evidence type="ECO:0000313" key="8">
    <source>
        <dbReference type="EMBL" id="CEL62594.1"/>
    </source>
</evidence>
<dbReference type="EMBL" id="LN679106">
    <property type="protein sequence ID" value="CEL62594.1"/>
    <property type="molecule type" value="Genomic_DNA"/>
</dbReference>
<dbReference type="Pfam" id="PF01565">
    <property type="entry name" value="FAD_binding_4"/>
    <property type="match status" value="1"/>
</dbReference>
<feature type="signal peptide" evidence="6">
    <location>
        <begin position="1"/>
        <end position="20"/>
    </location>
</feature>
<dbReference type="Pfam" id="PF08031">
    <property type="entry name" value="BBE"/>
    <property type="match status" value="1"/>
</dbReference>
<dbReference type="GO" id="GO:0071949">
    <property type="term" value="F:FAD binding"/>
    <property type="evidence" value="ECO:0007669"/>
    <property type="project" value="InterPro"/>
</dbReference>
<feature type="domain" description="FAD-binding PCMH-type" evidence="7">
    <location>
        <begin position="56"/>
        <end position="229"/>
    </location>
</feature>
<dbReference type="GO" id="GO:0016491">
    <property type="term" value="F:oxidoreductase activity"/>
    <property type="evidence" value="ECO:0007669"/>
    <property type="project" value="UniProtKB-KW"/>
</dbReference>
<dbReference type="PANTHER" id="PTHR42973">
    <property type="entry name" value="BINDING OXIDOREDUCTASE, PUTATIVE (AFU_ORTHOLOGUE AFUA_1G17690)-RELATED"/>
    <property type="match status" value="1"/>
</dbReference>
<evidence type="ECO:0000256" key="2">
    <source>
        <dbReference type="ARBA" id="ARBA00005466"/>
    </source>
</evidence>
<evidence type="ECO:0000256" key="6">
    <source>
        <dbReference type="SAM" id="SignalP"/>
    </source>
</evidence>
<gene>
    <name evidence="8" type="ORF">RSOLAG1IB_04950</name>
</gene>
<comment type="cofactor">
    <cofactor evidence="1">
        <name>FAD</name>
        <dbReference type="ChEBI" id="CHEBI:57692"/>
    </cofactor>
</comment>
<keyword evidence="9" id="KW-1185">Reference proteome</keyword>
<dbReference type="PROSITE" id="PS00862">
    <property type="entry name" value="OX2_COVAL_FAD"/>
    <property type="match status" value="1"/>
</dbReference>
<dbReference type="PANTHER" id="PTHR42973:SF39">
    <property type="entry name" value="FAD-BINDING PCMH-TYPE DOMAIN-CONTAINING PROTEIN"/>
    <property type="match status" value="1"/>
</dbReference>
<dbReference type="InterPro" id="IPR016169">
    <property type="entry name" value="FAD-bd_PCMH_sub2"/>
</dbReference>
<evidence type="ECO:0000256" key="4">
    <source>
        <dbReference type="ARBA" id="ARBA00022827"/>
    </source>
</evidence>
<dbReference type="PROSITE" id="PS51387">
    <property type="entry name" value="FAD_PCMH"/>
    <property type="match status" value="1"/>
</dbReference>
<protein>
    <submittedName>
        <fullName evidence="8">Putative FAD-linked oxidoreductase YvdP</fullName>
    </submittedName>
</protein>
<keyword evidence="6" id="KW-0732">Signal</keyword>
<evidence type="ECO:0000256" key="3">
    <source>
        <dbReference type="ARBA" id="ARBA00022630"/>
    </source>
</evidence>
<dbReference type="STRING" id="1108050.A0A0B7G0J2"/>
<evidence type="ECO:0000313" key="9">
    <source>
        <dbReference type="Proteomes" id="UP000059188"/>
    </source>
</evidence>
<dbReference type="Gene3D" id="3.30.465.10">
    <property type="match status" value="1"/>
</dbReference>
<dbReference type="InterPro" id="IPR050416">
    <property type="entry name" value="FAD-linked_Oxidoreductase"/>
</dbReference>
<name>A0A0B7G0J2_THACB</name>
<organism evidence="8 9">
    <name type="scientific">Thanatephorus cucumeris (strain AG1-IB / isolate 7/3/14)</name>
    <name type="common">Lettuce bottom rot fungus</name>
    <name type="synonym">Rhizoctonia solani</name>
    <dbReference type="NCBI Taxonomy" id="1108050"/>
    <lineage>
        <taxon>Eukaryota</taxon>
        <taxon>Fungi</taxon>
        <taxon>Dikarya</taxon>
        <taxon>Basidiomycota</taxon>
        <taxon>Agaricomycotina</taxon>
        <taxon>Agaricomycetes</taxon>
        <taxon>Cantharellales</taxon>
        <taxon>Ceratobasidiaceae</taxon>
        <taxon>Rhizoctonia</taxon>
        <taxon>Rhizoctonia solani AG-1</taxon>
    </lineage>
</organism>
<accession>A0A0B7G0J2</accession>
<sequence>MFPNIHFPLLFFGFSSVVLASTEDLVACLSRVQSLTVVSANSSSYNTDRLSFNRRFAYQPAAIAYPTNVQDVQAAVQCGASSGTPVVARSGGHSYAAYGVGGQDASFVIDLSSMTSLTLNNITGEATAQTGIRLGPLAQGLWDQGRRALPHGSCPYVGIGGHTAYGGVGLFSRQAGLLIDRAVRAEVVLANGTVAIAAFDRNPDLYWALRGAGPSFGIVTAWTYATLPAPDSIGYILTLKPAAGDKTAIIDAFNIFQNFARNALPTWGLVLAVVPDGPNRLAFELSGNFYGSMADFNTSFQPLVNSIPQAELKYQGFTWIGALADAAGSLSTTAPEPADNFYAKSIMVKEAVSNTSLAGWVDYMYTQGTSSDLEVTWFVKVDVYGGEIARASSNVTSFFNRDAFLTFQFSASAKNLTGTYPSSGLTFVTEMYDALKISPEAAYPNYIDPTLSADQWQSQYYGTNYGRLLEIKKAVDPQNVFRFPQSIGTLLV</sequence>
<dbReference type="AlphaFoldDB" id="A0A0B7G0J2"/>
<proteinExistence type="inferred from homology"/>
<feature type="chain" id="PRO_5002116146" evidence="6">
    <location>
        <begin position="21"/>
        <end position="492"/>
    </location>
</feature>
<evidence type="ECO:0000259" key="7">
    <source>
        <dbReference type="PROSITE" id="PS51387"/>
    </source>
</evidence>
<dbReference type="InterPro" id="IPR012951">
    <property type="entry name" value="BBE"/>
</dbReference>
<keyword evidence="5" id="KW-0560">Oxidoreductase</keyword>
<comment type="similarity">
    <text evidence="2">Belongs to the oxygen-dependent FAD-linked oxidoreductase family.</text>
</comment>
<evidence type="ECO:0000256" key="5">
    <source>
        <dbReference type="ARBA" id="ARBA00023002"/>
    </source>
</evidence>
<dbReference type="InterPro" id="IPR036318">
    <property type="entry name" value="FAD-bd_PCMH-like_sf"/>
</dbReference>
<evidence type="ECO:0000256" key="1">
    <source>
        <dbReference type="ARBA" id="ARBA00001974"/>
    </source>
</evidence>
<dbReference type="OrthoDB" id="407275at2759"/>
<reference evidence="8 9" key="1">
    <citation type="submission" date="2014-11" db="EMBL/GenBank/DDBJ databases">
        <authorList>
            <person name="Wibberg Daniel"/>
        </authorList>
    </citation>
    <scope>NUCLEOTIDE SEQUENCE [LARGE SCALE GENOMIC DNA]</scope>
    <source>
        <strain evidence="8">Rhizoctonia solani AG1-IB 7/3/14</strain>
    </source>
</reference>
<dbReference type="InterPro" id="IPR006094">
    <property type="entry name" value="Oxid_FAD_bind_N"/>
</dbReference>
<dbReference type="InterPro" id="IPR016166">
    <property type="entry name" value="FAD-bd_PCMH"/>
</dbReference>